<evidence type="ECO:0000256" key="5">
    <source>
        <dbReference type="ARBA" id="ARBA00023002"/>
    </source>
</evidence>
<evidence type="ECO:0000256" key="6">
    <source>
        <dbReference type="ARBA" id="ARBA00023004"/>
    </source>
</evidence>
<dbReference type="EnsemblMetazoa" id="G437.1">
    <property type="protein sequence ID" value="G437.1:cds"/>
    <property type="gene ID" value="G437"/>
</dbReference>
<evidence type="ECO:0000256" key="8">
    <source>
        <dbReference type="PIRSR" id="PIRSR602401-1"/>
    </source>
</evidence>
<dbReference type="PANTHER" id="PTHR24279:SF120">
    <property type="entry name" value="CYTOCHROME P450"/>
    <property type="match status" value="1"/>
</dbReference>
<dbReference type="InterPro" id="IPR001128">
    <property type="entry name" value="Cyt_P450"/>
</dbReference>
<dbReference type="PANTHER" id="PTHR24279">
    <property type="entry name" value="CYTOCHROME P450"/>
    <property type="match status" value="1"/>
</dbReference>
<dbReference type="Proteomes" id="UP000005408">
    <property type="component" value="Unassembled WGS sequence"/>
</dbReference>
<dbReference type="GO" id="GO:0020037">
    <property type="term" value="F:heme binding"/>
    <property type="evidence" value="ECO:0007669"/>
    <property type="project" value="InterPro"/>
</dbReference>
<keyword evidence="3 8" id="KW-0349">Heme</keyword>
<dbReference type="GO" id="GO:0016705">
    <property type="term" value="F:oxidoreductase activity, acting on paired donors, with incorporation or reduction of molecular oxygen"/>
    <property type="evidence" value="ECO:0007669"/>
    <property type="project" value="InterPro"/>
</dbReference>
<dbReference type="AlphaFoldDB" id="A0A8W8N4Z2"/>
<keyword evidence="6 8" id="KW-0408">Iron</keyword>
<dbReference type="GO" id="GO:0004497">
    <property type="term" value="F:monooxygenase activity"/>
    <property type="evidence" value="ECO:0007669"/>
    <property type="project" value="UniProtKB-KW"/>
</dbReference>
<dbReference type="Gene3D" id="1.10.630.10">
    <property type="entry name" value="Cytochrome P450"/>
    <property type="match status" value="1"/>
</dbReference>
<accession>A0A8W8N4Z2</accession>
<dbReference type="SUPFAM" id="SSF48264">
    <property type="entry name" value="Cytochrome P450"/>
    <property type="match status" value="1"/>
</dbReference>
<evidence type="ECO:0000256" key="4">
    <source>
        <dbReference type="ARBA" id="ARBA00022723"/>
    </source>
</evidence>
<evidence type="ECO:0000256" key="9">
    <source>
        <dbReference type="RuleBase" id="RU000461"/>
    </source>
</evidence>
<comment type="cofactor">
    <cofactor evidence="1 8">
        <name>heme</name>
        <dbReference type="ChEBI" id="CHEBI:30413"/>
    </cofactor>
</comment>
<comment type="similarity">
    <text evidence="2 9">Belongs to the cytochrome P450 family.</text>
</comment>
<reference evidence="10" key="1">
    <citation type="submission" date="2022-08" db="UniProtKB">
        <authorList>
            <consortium name="EnsemblMetazoa"/>
        </authorList>
    </citation>
    <scope>IDENTIFICATION</scope>
    <source>
        <strain evidence="10">05x7-T-G4-1.051#20</strain>
    </source>
</reference>
<name>A0A8W8N4Z2_MAGGI</name>
<dbReference type="InterPro" id="IPR017972">
    <property type="entry name" value="Cyt_P450_CS"/>
</dbReference>
<dbReference type="FunFam" id="1.10.630.10:FF:000006">
    <property type="entry name" value="Cytochrome P450 302a1, mitochondrial"/>
    <property type="match status" value="1"/>
</dbReference>
<dbReference type="GO" id="GO:0005506">
    <property type="term" value="F:iron ion binding"/>
    <property type="evidence" value="ECO:0007669"/>
    <property type="project" value="InterPro"/>
</dbReference>
<dbReference type="CDD" id="cd11054">
    <property type="entry name" value="CYP24A1-like"/>
    <property type="match status" value="1"/>
</dbReference>
<dbReference type="PRINTS" id="PR00385">
    <property type="entry name" value="P450"/>
</dbReference>
<keyword evidence="7 9" id="KW-0503">Monooxygenase</keyword>
<dbReference type="PROSITE" id="PS00086">
    <property type="entry name" value="CYTOCHROME_P450"/>
    <property type="match status" value="1"/>
</dbReference>
<organism evidence="10 11">
    <name type="scientific">Magallana gigas</name>
    <name type="common">Pacific oyster</name>
    <name type="synonym">Crassostrea gigas</name>
    <dbReference type="NCBI Taxonomy" id="29159"/>
    <lineage>
        <taxon>Eukaryota</taxon>
        <taxon>Metazoa</taxon>
        <taxon>Spiralia</taxon>
        <taxon>Lophotrochozoa</taxon>
        <taxon>Mollusca</taxon>
        <taxon>Bivalvia</taxon>
        <taxon>Autobranchia</taxon>
        <taxon>Pteriomorphia</taxon>
        <taxon>Ostreida</taxon>
        <taxon>Ostreoidea</taxon>
        <taxon>Ostreidae</taxon>
        <taxon>Magallana</taxon>
    </lineage>
</organism>
<dbReference type="PRINTS" id="PR00463">
    <property type="entry name" value="EP450I"/>
</dbReference>
<dbReference type="InterPro" id="IPR002401">
    <property type="entry name" value="Cyt_P450_E_grp-I"/>
</dbReference>
<sequence length="525" mass="60578">MYRSQKRVVSLSSSSPQTIVTNVAPIACPLQGGEDSLDKSFEQNKDQQPLTPSVKAFDNIPGPKGLPIVGTLLDYMKKDGLPFNKLYKVYRQRSLQYGPVFKEKLANFTTVVISDPAEYNKVVRAEGKYPLRRDVEPWFLYREKRKMGQGLVNSHGPEWHKYRSAASKKMLKMKEVSEYCKSMDEVADDFIVHISCIRNQQGEVIGIEKECFKWAMESMGTFLFESRLGIFSSNPPHEAQIFIENLQGLFRLMQVLMYSLPIYKIFPTKDWRQYVNYCDNVFRIGKSYVNKKAAQIRENPAKEGERTPFIEYMMNQESLTEQEALSTCVDLLVGATETTSSGILWALYCLAKNPVAQEKLYKEIKLVLPNNEAITPEKLSKLQYVKAVVKETFRLYPLTFTTSRYLEEDLEIGGYNLPAGTHVQANMYAMFRNSQYYSEPELFKPERWLKDSGMDNNLKAMSNLVWGHGARMCIGRRFAEQEMYILLTKIVQNYKVEYRHGSVEPLLNMVMSPDRPLQFSFIPRE</sequence>
<keyword evidence="5 9" id="KW-0560">Oxidoreductase</keyword>
<dbReference type="Pfam" id="PF00067">
    <property type="entry name" value="p450"/>
    <property type="match status" value="1"/>
</dbReference>
<evidence type="ECO:0000256" key="3">
    <source>
        <dbReference type="ARBA" id="ARBA00022617"/>
    </source>
</evidence>
<evidence type="ECO:0008006" key="12">
    <source>
        <dbReference type="Google" id="ProtNLM"/>
    </source>
</evidence>
<feature type="binding site" description="axial binding residue" evidence="8">
    <location>
        <position position="473"/>
    </location>
    <ligand>
        <name>heme</name>
        <dbReference type="ChEBI" id="CHEBI:30413"/>
    </ligand>
    <ligandPart>
        <name>Fe</name>
        <dbReference type="ChEBI" id="CHEBI:18248"/>
    </ligandPart>
</feature>
<dbReference type="InterPro" id="IPR036396">
    <property type="entry name" value="Cyt_P450_sf"/>
</dbReference>
<protein>
    <recommendedName>
        <fullName evidence="12">Cytochrome P450 10</fullName>
    </recommendedName>
</protein>
<evidence type="ECO:0000256" key="2">
    <source>
        <dbReference type="ARBA" id="ARBA00010617"/>
    </source>
</evidence>
<keyword evidence="11" id="KW-1185">Reference proteome</keyword>
<evidence type="ECO:0000256" key="1">
    <source>
        <dbReference type="ARBA" id="ARBA00001971"/>
    </source>
</evidence>
<proteinExistence type="inferred from homology"/>
<evidence type="ECO:0000313" key="11">
    <source>
        <dbReference type="Proteomes" id="UP000005408"/>
    </source>
</evidence>
<evidence type="ECO:0000313" key="10">
    <source>
        <dbReference type="EnsemblMetazoa" id="G437.1:cds"/>
    </source>
</evidence>
<keyword evidence="4 8" id="KW-0479">Metal-binding</keyword>
<evidence type="ECO:0000256" key="7">
    <source>
        <dbReference type="ARBA" id="ARBA00023033"/>
    </source>
</evidence>
<dbReference type="InterPro" id="IPR050479">
    <property type="entry name" value="CYP11_CYP27_families"/>
</dbReference>